<evidence type="ECO:0000256" key="1">
    <source>
        <dbReference type="SAM" id="Phobius"/>
    </source>
</evidence>
<dbReference type="EMBL" id="CP046914">
    <property type="protein sequence ID" value="QGZ63655.1"/>
    <property type="molecule type" value="Genomic_DNA"/>
</dbReference>
<name>A0A7Z2GLF1_9BURK</name>
<keyword evidence="1" id="KW-1133">Transmembrane helix</keyword>
<keyword evidence="3" id="KW-1185">Reference proteome</keyword>
<dbReference type="InterPro" id="IPR009781">
    <property type="entry name" value="DUF1345"/>
</dbReference>
<sequence>MNLVNLYPRVLRNRPHLMIAIAVGVVLGALVPATIRPSARVLVGWDAAVWTYLVLIWIHMALADEASVRANARREDENAGTVLFLICTATVASIVAIVLELGATKDLGTASKVLHSLLTGLTLIGAWFLIPTIFTLHYARLYYGSDPNEPALAFPDKKLTPNYWDFLYFSFTIACASQTADISIVGRTARRGVLAQSILSFYFNVTVLGLCVNIAASMVGN</sequence>
<reference evidence="2 3" key="1">
    <citation type="submission" date="2019-12" db="EMBL/GenBank/DDBJ databases">
        <title>Paraburkholderia acidiphila 7Q-K02 sp. nov and Paraburkholderia acidisoli DHF22 sp. nov., two strains isolated from forest soil.</title>
        <authorList>
            <person name="Gao Z."/>
            <person name="Qiu L."/>
        </authorList>
    </citation>
    <scope>NUCLEOTIDE SEQUENCE [LARGE SCALE GENOMIC DNA]</scope>
    <source>
        <strain evidence="2 3">DHF22</strain>
    </source>
</reference>
<keyword evidence="1" id="KW-0812">Transmembrane</keyword>
<protein>
    <submittedName>
        <fullName evidence="2">DUF1345 domain-containing protein</fullName>
    </submittedName>
</protein>
<evidence type="ECO:0000313" key="3">
    <source>
        <dbReference type="Proteomes" id="UP000433577"/>
    </source>
</evidence>
<keyword evidence="1" id="KW-0472">Membrane</keyword>
<feature type="transmembrane region" description="Helical" evidence="1">
    <location>
        <begin position="198"/>
        <end position="219"/>
    </location>
</feature>
<gene>
    <name evidence="2" type="ORF">FAZ98_17950</name>
</gene>
<organism evidence="2 3">
    <name type="scientific">Paraburkholderia acidisoli</name>
    <dbReference type="NCBI Taxonomy" id="2571748"/>
    <lineage>
        <taxon>Bacteria</taxon>
        <taxon>Pseudomonadati</taxon>
        <taxon>Pseudomonadota</taxon>
        <taxon>Betaproteobacteria</taxon>
        <taxon>Burkholderiales</taxon>
        <taxon>Burkholderiaceae</taxon>
        <taxon>Paraburkholderia</taxon>
    </lineage>
</organism>
<dbReference type="RefSeq" id="WP_158952645.1">
    <property type="nucleotide sequence ID" value="NZ_CP046914.1"/>
</dbReference>
<dbReference type="Proteomes" id="UP000433577">
    <property type="component" value="Chromosome 2"/>
</dbReference>
<feature type="transmembrane region" description="Helical" evidence="1">
    <location>
        <begin position="113"/>
        <end position="139"/>
    </location>
</feature>
<dbReference type="Pfam" id="PF07077">
    <property type="entry name" value="DUF1345"/>
    <property type="match status" value="1"/>
</dbReference>
<feature type="transmembrane region" description="Helical" evidence="1">
    <location>
        <begin position="42"/>
        <end position="62"/>
    </location>
</feature>
<dbReference type="KEGG" id="pacs:FAZ98_17950"/>
<dbReference type="AlphaFoldDB" id="A0A7Z2GLF1"/>
<proteinExistence type="predicted"/>
<feature type="transmembrane region" description="Helical" evidence="1">
    <location>
        <begin position="166"/>
        <end position="186"/>
    </location>
</feature>
<evidence type="ECO:0000313" key="2">
    <source>
        <dbReference type="EMBL" id="QGZ63655.1"/>
    </source>
</evidence>
<feature type="transmembrane region" description="Helical" evidence="1">
    <location>
        <begin position="82"/>
        <end position="101"/>
    </location>
</feature>
<dbReference type="OrthoDB" id="64737at2"/>
<feature type="transmembrane region" description="Helical" evidence="1">
    <location>
        <begin position="16"/>
        <end position="35"/>
    </location>
</feature>
<accession>A0A7Z2GLF1</accession>